<comment type="caution">
    <text evidence="1">The sequence shown here is derived from an EMBL/GenBank/DDBJ whole genome shotgun (WGS) entry which is preliminary data.</text>
</comment>
<proteinExistence type="predicted"/>
<evidence type="ECO:0000313" key="1">
    <source>
        <dbReference type="EMBL" id="GGF44825.1"/>
    </source>
</evidence>
<name>A0A8J2YZC3_9PROT</name>
<evidence type="ECO:0000313" key="2">
    <source>
        <dbReference type="Proteomes" id="UP000646365"/>
    </source>
</evidence>
<protein>
    <submittedName>
        <fullName evidence="1">Uncharacterized protein</fullName>
    </submittedName>
</protein>
<sequence length="129" mass="14750">MMAKILKFFANVVRCYVEDDVITVGFGDDDYAPKAYTIITRFDDEEENYSEGEGPIGIQTNLSEIESSSAIASIELKDNFIKIKINERKRTYVGVDEIIIEFEPSKENVDSINKYFHMIFDGSETQIDI</sequence>
<keyword evidence="2" id="KW-1185">Reference proteome</keyword>
<reference evidence="1" key="1">
    <citation type="journal article" date="2014" name="Int. J. Syst. Evol. Microbiol.">
        <title>Complete genome sequence of Corynebacterium casei LMG S-19264T (=DSM 44701T), isolated from a smear-ripened cheese.</title>
        <authorList>
            <consortium name="US DOE Joint Genome Institute (JGI-PGF)"/>
            <person name="Walter F."/>
            <person name="Albersmeier A."/>
            <person name="Kalinowski J."/>
            <person name="Ruckert C."/>
        </authorList>
    </citation>
    <scope>NUCLEOTIDE SEQUENCE</scope>
    <source>
        <strain evidence="1">CGMCC 1.15725</strain>
    </source>
</reference>
<dbReference type="RefSeq" id="WP_189051777.1">
    <property type="nucleotide sequence ID" value="NZ_BMJQ01000021.1"/>
</dbReference>
<dbReference type="EMBL" id="BMJQ01000021">
    <property type="protein sequence ID" value="GGF44825.1"/>
    <property type="molecule type" value="Genomic_DNA"/>
</dbReference>
<dbReference type="AlphaFoldDB" id="A0A8J2YZC3"/>
<organism evidence="1 2">
    <name type="scientific">Aliidongia dinghuensis</name>
    <dbReference type="NCBI Taxonomy" id="1867774"/>
    <lineage>
        <taxon>Bacteria</taxon>
        <taxon>Pseudomonadati</taxon>
        <taxon>Pseudomonadota</taxon>
        <taxon>Alphaproteobacteria</taxon>
        <taxon>Rhodospirillales</taxon>
        <taxon>Dongiaceae</taxon>
        <taxon>Aliidongia</taxon>
    </lineage>
</organism>
<accession>A0A8J2YZC3</accession>
<reference evidence="1" key="2">
    <citation type="submission" date="2020-09" db="EMBL/GenBank/DDBJ databases">
        <authorList>
            <person name="Sun Q."/>
            <person name="Zhou Y."/>
        </authorList>
    </citation>
    <scope>NUCLEOTIDE SEQUENCE</scope>
    <source>
        <strain evidence="1">CGMCC 1.15725</strain>
    </source>
</reference>
<gene>
    <name evidence="1" type="ORF">GCM10011611_59030</name>
</gene>
<dbReference type="Proteomes" id="UP000646365">
    <property type="component" value="Unassembled WGS sequence"/>
</dbReference>